<dbReference type="PANTHER" id="PTHR43639">
    <property type="entry name" value="OXIDOREDUCTASE, SHORT-CHAIN DEHYDROGENASE/REDUCTASE FAMILY (AFU_ORTHOLOGUE AFUA_5G02870)"/>
    <property type="match status" value="1"/>
</dbReference>
<dbReference type="SUPFAM" id="SSF51735">
    <property type="entry name" value="NAD(P)-binding Rossmann-fold domains"/>
    <property type="match status" value="1"/>
</dbReference>
<gene>
    <name evidence="3" type="ORF">SAMN04489723_106140</name>
</gene>
<keyword evidence="2" id="KW-0560">Oxidoreductase</keyword>
<dbReference type="InterPro" id="IPR036291">
    <property type="entry name" value="NAD(P)-bd_dom_sf"/>
</dbReference>
<evidence type="ECO:0000313" key="3">
    <source>
        <dbReference type="EMBL" id="SFB25733.1"/>
    </source>
</evidence>
<evidence type="ECO:0000256" key="1">
    <source>
        <dbReference type="ARBA" id="ARBA00006484"/>
    </source>
</evidence>
<dbReference type="PRINTS" id="PR00081">
    <property type="entry name" value="GDHRDH"/>
</dbReference>
<reference evidence="3 4" key="1">
    <citation type="submission" date="2016-10" db="EMBL/GenBank/DDBJ databases">
        <authorList>
            <person name="de Groot N.N."/>
        </authorList>
    </citation>
    <scope>NUCLEOTIDE SEQUENCE [LARGE SCALE GENOMIC DNA]</scope>
    <source>
        <strain evidence="3 4">DSM 23399</strain>
    </source>
</reference>
<accession>A0A1I0ZNH7</accession>
<dbReference type="NCBIfam" id="NF009386">
    <property type="entry name" value="PRK12745.1"/>
    <property type="match status" value="1"/>
</dbReference>
<dbReference type="InterPro" id="IPR020904">
    <property type="entry name" value="Sc_DH/Rdtase_CS"/>
</dbReference>
<sequence>MSRVALVTGGSRGIGLGIAKKLAEEGFNLAINGVREEASVREALEELRGFGVRVEYLQGNIASAEDREAIVSGMIAKFGKVDVLVNNAGVAPRTRSDIFDITEDDFDHLMNINQKGTFFLTQAIAKWMSELKVATPDSEISIINVTSISATVASKTRASYCMSKASLAMLSKVLAVKMAEFGIPVYEIRPGVIETDMIEKVRETYHQGVKNGMTLEPRMGVPEDIGKVVAALVRGDLPYSTGQVFCVDGGMTIARM</sequence>
<dbReference type="Pfam" id="PF13561">
    <property type="entry name" value="adh_short_C2"/>
    <property type="match status" value="1"/>
</dbReference>
<dbReference type="EMBL" id="FOKK01000006">
    <property type="protein sequence ID" value="SFB25733.1"/>
    <property type="molecule type" value="Genomic_DNA"/>
</dbReference>
<dbReference type="Gene3D" id="3.40.50.720">
    <property type="entry name" value="NAD(P)-binding Rossmann-like Domain"/>
    <property type="match status" value="1"/>
</dbReference>
<dbReference type="PROSITE" id="PS00061">
    <property type="entry name" value="ADH_SHORT"/>
    <property type="match status" value="1"/>
</dbReference>
<dbReference type="PANTHER" id="PTHR43639:SF1">
    <property type="entry name" value="SHORT-CHAIN DEHYDROGENASE_REDUCTASE FAMILY PROTEIN"/>
    <property type="match status" value="1"/>
</dbReference>
<dbReference type="Proteomes" id="UP000198790">
    <property type="component" value="Unassembled WGS sequence"/>
</dbReference>
<dbReference type="STRING" id="237018.SAMN04489723_106140"/>
<dbReference type="GO" id="GO:0016491">
    <property type="term" value="F:oxidoreductase activity"/>
    <property type="evidence" value="ECO:0007669"/>
    <property type="project" value="UniProtKB-KW"/>
</dbReference>
<organism evidence="3 4">
    <name type="scientific">Algoriphagus aquimarinus</name>
    <dbReference type="NCBI Taxonomy" id="237018"/>
    <lineage>
        <taxon>Bacteria</taxon>
        <taxon>Pseudomonadati</taxon>
        <taxon>Bacteroidota</taxon>
        <taxon>Cytophagia</taxon>
        <taxon>Cytophagales</taxon>
        <taxon>Cyclobacteriaceae</taxon>
        <taxon>Algoriphagus</taxon>
    </lineage>
</organism>
<dbReference type="FunFam" id="3.40.50.720:FF:000084">
    <property type="entry name" value="Short-chain dehydrogenase reductase"/>
    <property type="match status" value="1"/>
</dbReference>
<evidence type="ECO:0000313" key="4">
    <source>
        <dbReference type="Proteomes" id="UP000198790"/>
    </source>
</evidence>
<dbReference type="AlphaFoldDB" id="A0A1I0ZNH7"/>
<dbReference type="OrthoDB" id="9788235at2"/>
<dbReference type="InterPro" id="IPR002347">
    <property type="entry name" value="SDR_fam"/>
</dbReference>
<keyword evidence="4" id="KW-1185">Reference proteome</keyword>
<proteinExistence type="inferred from homology"/>
<comment type="similarity">
    <text evidence="1">Belongs to the short-chain dehydrogenases/reductases (SDR) family.</text>
</comment>
<protein>
    <submittedName>
        <fullName evidence="3">NAD(P)-dependent dehydrogenase, short-chain alcohol dehydrogenase family</fullName>
    </submittedName>
</protein>
<name>A0A1I0ZNH7_9BACT</name>
<evidence type="ECO:0000256" key="2">
    <source>
        <dbReference type="ARBA" id="ARBA00023002"/>
    </source>
</evidence>
<dbReference type="RefSeq" id="WP_092896789.1">
    <property type="nucleotide sequence ID" value="NZ_FOKK01000006.1"/>
</dbReference>
<dbReference type="PRINTS" id="PR00080">
    <property type="entry name" value="SDRFAMILY"/>
</dbReference>